<dbReference type="Pfam" id="PF05133">
    <property type="entry name" value="SPP1_portal"/>
    <property type="match status" value="1"/>
</dbReference>
<evidence type="ECO:0000313" key="3">
    <source>
        <dbReference type="Proteomes" id="UP001444625"/>
    </source>
</evidence>
<organism evidence="2 3">
    <name type="scientific">Ornithinibacillus xuwenensis</name>
    <dbReference type="NCBI Taxonomy" id="3144668"/>
    <lineage>
        <taxon>Bacteria</taxon>
        <taxon>Bacillati</taxon>
        <taxon>Bacillota</taxon>
        <taxon>Bacilli</taxon>
        <taxon>Bacillales</taxon>
        <taxon>Bacillaceae</taxon>
        <taxon>Ornithinibacillus</taxon>
    </lineage>
</organism>
<dbReference type="Proteomes" id="UP001444625">
    <property type="component" value="Unassembled WGS sequence"/>
</dbReference>
<protein>
    <submittedName>
        <fullName evidence="2">Phage portal protein</fullName>
    </submittedName>
</protein>
<gene>
    <name evidence="2" type="ORF">ABC228_01365</name>
</gene>
<evidence type="ECO:0000256" key="1">
    <source>
        <dbReference type="SAM" id="MobiDB-lite"/>
    </source>
</evidence>
<sequence length="475" mass="54685">MYPDTSTHTEELIELIKSNSPKITDILKEYIDKHDTSKMEEGVRYYFNKSDITRRKIYTYENDQKVLDEDATNNKIPTGWHKTLVDQKVSYLVGQPISINSKEENDPSLEEINEVLGDELDDTLPELVKNASNKGKEWLHVYVDEQGNFDYMIIPAQQFIPIYDNTKRKNLIAGIRLIPLDDDTLKIEFWDDKQVTFFEKIDGEIVIDASVEVNPQAHFYYGDTGYPWSKDGKVAIPFIKFANNEEEVNDLTFYKQLIDAFELIISDTTNTLEDIQSFIYVLKGYEGTDLNQFITELKRYKVISVSDEQGAGVDTVKAEIPIEAVEAQLNRLVDMIYQAGQGVNVNTDKFGNSPSGVALEFLYSLLNMKANILERKFTKSLKQLMWFVCEYLSIANNTEVDFQNYSFTFNKSMITNEAEKVTMAKDSMGVISNKTIRANHPWVTDAQQEELQMEEEAKKRESTYPEIQVNEDESE</sequence>
<accession>A0ABU9XC56</accession>
<dbReference type="NCBIfam" id="TIGR01538">
    <property type="entry name" value="portal_SPP1"/>
    <property type="match status" value="1"/>
</dbReference>
<dbReference type="InterPro" id="IPR006428">
    <property type="entry name" value="Portal_SPP1-type"/>
</dbReference>
<name>A0ABU9XC56_9BACI</name>
<dbReference type="InterPro" id="IPR021145">
    <property type="entry name" value="Portal_protein_SPP1_Gp6-like"/>
</dbReference>
<keyword evidence="3" id="KW-1185">Reference proteome</keyword>
<proteinExistence type="predicted"/>
<dbReference type="EMBL" id="JBDIML010000001">
    <property type="protein sequence ID" value="MEN2765823.1"/>
    <property type="molecule type" value="Genomic_DNA"/>
</dbReference>
<reference evidence="2 3" key="1">
    <citation type="submission" date="2024-05" db="EMBL/GenBank/DDBJ databases">
        <authorList>
            <person name="Haq I."/>
            <person name="Ullah Z."/>
            <person name="Ahmad R."/>
            <person name="Li M."/>
            <person name="Tong Y."/>
        </authorList>
    </citation>
    <scope>NUCLEOTIDE SEQUENCE [LARGE SCALE GENOMIC DNA]</scope>
    <source>
        <strain evidence="2 3">16A2E</strain>
    </source>
</reference>
<evidence type="ECO:0000313" key="2">
    <source>
        <dbReference type="EMBL" id="MEN2765823.1"/>
    </source>
</evidence>
<dbReference type="RefSeq" id="WP_345823295.1">
    <property type="nucleotide sequence ID" value="NZ_JBDIML010000001.1"/>
</dbReference>
<feature type="region of interest" description="Disordered" evidence="1">
    <location>
        <begin position="444"/>
        <end position="475"/>
    </location>
</feature>
<comment type="caution">
    <text evidence="2">The sequence shown here is derived from an EMBL/GenBank/DDBJ whole genome shotgun (WGS) entry which is preliminary data.</text>
</comment>